<feature type="transmembrane region" description="Helical" evidence="1">
    <location>
        <begin position="138"/>
        <end position="155"/>
    </location>
</feature>
<sequence>MILGLSIPAFTQLHTIISLIGIATGLVFLVALLRGRWLAGWNVAFLVTTILTSVTGFFFPITAIAPPHIVGAISLAVLAVSLVALYGYKRAGIWRPVYAVTAVIALYFNVFVLIVQMFQKIPFLNALAPNQTEPPFALAQGLALLFFAWAGWRVVRRPA</sequence>
<proteinExistence type="predicted"/>
<keyword evidence="1" id="KW-0812">Transmembrane</keyword>
<reference evidence="2 3" key="1">
    <citation type="submission" date="2020-09" db="EMBL/GenBank/DDBJ databases">
        <title>Sphingomonas sp., a new species isolated from pork steak.</title>
        <authorList>
            <person name="Heidler von Heilborn D."/>
        </authorList>
    </citation>
    <scope>NUCLEOTIDE SEQUENCE [LARGE SCALE GENOMIC DNA]</scope>
    <source>
        <strain evidence="3">S8-3T</strain>
    </source>
</reference>
<dbReference type="KEGG" id="spap:H3Z74_21255"/>
<organism evidence="2 3">
    <name type="scientific">Sphingomonas alpina</name>
    <dbReference type="NCBI Taxonomy" id="653931"/>
    <lineage>
        <taxon>Bacteria</taxon>
        <taxon>Pseudomonadati</taxon>
        <taxon>Pseudomonadota</taxon>
        <taxon>Alphaproteobacteria</taxon>
        <taxon>Sphingomonadales</taxon>
        <taxon>Sphingomonadaceae</taxon>
        <taxon>Sphingomonas</taxon>
    </lineage>
</organism>
<dbReference type="Proteomes" id="UP000516148">
    <property type="component" value="Chromosome"/>
</dbReference>
<name>A0A7H0LHM0_9SPHN</name>
<feature type="transmembrane region" description="Helical" evidence="1">
    <location>
        <begin position="69"/>
        <end position="88"/>
    </location>
</feature>
<dbReference type="RefSeq" id="WP_187761496.1">
    <property type="nucleotide sequence ID" value="NZ_CP061038.1"/>
</dbReference>
<dbReference type="EMBL" id="CP061038">
    <property type="protein sequence ID" value="QNQ09173.1"/>
    <property type="molecule type" value="Genomic_DNA"/>
</dbReference>
<keyword evidence="3" id="KW-1185">Reference proteome</keyword>
<evidence type="ECO:0000313" key="3">
    <source>
        <dbReference type="Proteomes" id="UP000516148"/>
    </source>
</evidence>
<feature type="transmembrane region" description="Helical" evidence="1">
    <location>
        <begin position="97"/>
        <end position="118"/>
    </location>
</feature>
<evidence type="ECO:0000313" key="2">
    <source>
        <dbReference type="EMBL" id="QNQ09173.1"/>
    </source>
</evidence>
<keyword evidence="1" id="KW-1133">Transmembrane helix</keyword>
<evidence type="ECO:0000256" key="1">
    <source>
        <dbReference type="SAM" id="Phobius"/>
    </source>
</evidence>
<feature type="transmembrane region" description="Helical" evidence="1">
    <location>
        <begin position="12"/>
        <end position="33"/>
    </location>
</feature>
<accession>A0A7H0LHM0</accession>
<protein>
    <submittedName>
        <fullName evidence="2">Uncharacterized protein</fullName>
    </submittedName>
</protein>
<feature type="transmembrane region" description="Helical" evidence="1">
    <location>
        <begin position="40"/>
        <end position="63"/>
    </location>
</feature>
<keyword evidence="1" id="KW-0472">Membrane</keyword>
<dbReference type="AlphaFoldDB" id="A0A7H0LHM0"/>
<gene>
    <name evidence="2" type="ORF">H3Z74_21255</name>
</gene>